<dbReference type="AlphaFoldDB" id="A0A521CU66"/>
<dbReference type="EMBL" id="FXTC01000003">
    <property type="protein sequence ID" value="SMO62997.1"/>
    <property type="molecule type" value="Genomic_DNA"/>
</dbReference>
<sequence>MIKNINIVKSKFNRIKQDFFKTDLFENLEDNIQQQINNNVLYLDNEIPVLGYYASSYDYWLLTNIRLITSDFIIFLDDIEIINIPEIFDEGRGNSECESLAIVEKDSGIYTLKLERLTWYVIFNIFNFIIKH</sequence>
<evidence type="ECO:0000313" key="2">
    <source>
        <dbReference type="Proteomes" id="UP000316916"/>
    </source>
</evidence>
<protein>
    <submittedName>
        <fullName evidence="1">Uncharacterized protein</fullName>
    </submittedName>
</protein>
<name>A0A521CU66_9FLAO</name>
<keyword evidence="2" id="KW-1185">Reference proteome</keyword>
<dbReference type="Proteomes" id="UP000316916">
    <property type="component" value="Unassembled WGS sequence"/>
</dbReference>
<proteinExistence type="predicted"/>
<gene>
    <name evidence="1" type="ORF">SAMN06265171_103391</name>
</gene>
<reference evidence="1 2" key="1">
    <citation type="submission" date="2017-05" db="EMBL/GenBank/DDBJ databases">
        <authorList>
            <person name="Varghese N."/>
            <person name="Submissions S."/>
        </authorList>
    </citation>
    <scope>NUCLEOTIDE SEQUENCE [LARGE SCALE GENOMIC DNA]</scope>
    <source>
        <strain evidence="1 2">DSM 29371</strain>
    </source>
</reference>
<dbReference type="RefSeq" id="WP_142717865.1">
    <property type="nucleotide sequence ID" value="NZ_FXTC01000003.1"/>
</dbReference>
<organism evidence="1 2">
    <name type="scientific">Chryseobacterium rhizoplanae</name>
    <dbReference type="NCBI Taxonomy" id="1609531"/>
    <lineage>
        <taxon>Bacteria</taxon>
        <taxon>Pseudomonadati</taxon>
        <taxon>Bacteroidota</taxon>
        <taxon>Flavobacteriia</taxon>
        <taxon>Flavobacteriales</taxon>
        <taxon>Weeksellaceae</taxon>
        <taxon>Chryseobacterium group</taxon>
        <taxon>Chryseobacterium</taxon>
    </lineage>
</organism>
<accession>A0A521CU66</accession>
<evidence type="ECO:0000313" key="1">
    <source>
        <dbReference type="EMBL" id="SMO62997.1"/>
    </source>
</evidence>